<dbReference type="GO" id="GO:0007165">
    <property type="term" value="P:signal transduction"/>
    <property type="evidence" value="ECO:0007669"/>
    <property type="project" value="UniProtKB-KW"/>
</dbReference>
<organism evidence="10 11">
    <name type="scientific">Saccharospirillum salsuginis</name>
    <dbReference type="NCBI Taxonomy" id="418750"/>
    <lineage>
        <taxon>Bacteria</taxon>
        <taxon>Pseudomonadati</taxon>
        <taxon>Pseudomonadota</taxon>
        <taxon>Gammaproteobacteria</taxon>
        <taxon>Oceanospirillales</taxon>
        <taxon>Saccharospirillaceae</taxon>
        <taxon>Saccharospirillum</taxon>
    </lineage>
</organism>
<sequence length="668" mass="72975">MKLSLVQRVGLGFGLLILLVFLISGASVRGQRSVGEQMAQVGGFYGQLLALSGQTMNGIQNINRFSGEFINTRDPSRLEALAADIEAEVTQFRRNLGELTRLTESDASAQDQLEQARTAAEDSIAAAEALVGQHQAWLSTLAHENERFEAWQPRFEQLRDALFEVKRRLGFSQADVSFNEALNLVQERGESADRTLKQVPGTNDIEQQMRPMGEQLQADLEVMRAQLDEYAEDRAEAVEQLRPVVAPFEVAIESDEGLYRTHLSLLQLDRERQAAVGQLTNRVDDAVVTLESLNDALVAASEDAVAQSQTSINRNLQMTLAMAAVAVVLAVLLGWGTYRSIRRSMSPVLNGLGHLSEGDLTVDPLCEDGTELGRIGTGVNRLASTMRSILTSIQQNADELKGVAGNSDEAGNLMRDFAERQADRVNEMAEAMREFQQAVGSVAASAEETRAQVDELNEVSQESAHSVRTSSDMIGELNQELDEATQSIRQLADASDNIGTIVATIQGIAEQTNLLALNAAIEAARAGEQGRGFAVVADEVRSLANRTQQSTDEINHMIEAVQKQAEAVSQLVERNQSKAVSCVDRTREAVEAIDSFTAKLQRVTEMTETIASAATEQAHSTESVMGDIDGLQDDSGRLLEQSKGLQDQTHRLNDISTRQHEQLSRFKT</sequence>
<reference evidence="10" key="2">
    <citation type="submission" date="2020-09" db="EMBL/GenBank/DDBJ databases">
        <authorList>
            <person name="Sun Q."/>
            <person name="Kim S."/>
        </authorList>
    </citation>
    <scope>NUCLEOTIDE SEQUENCE</scope>
    <source>
        <strain evidence="10">KCTC 22169</strain>
    </source>
</reference>
<feature type="domain" description="HAMP" evidence="9">
    <location>
        <begin position="339"/>
        <end position="391"/>
    </location>
</feature>
<dbReference type="Proteomes" id="UP000626148">
    <property type="component" value="Unassembled WGS sequence"/>
</dbReference>
<feature type="domain" description="Methyl-accepting transducer" evidence="8">
    <location>
        <begin position="396"/>
        <end position="632"/>
    </location>
</feature>
<comment type="similarity">
    <text evidence="3">Belongs to the methyl-accepting chemotaxis (MCP) protein family.</text>
</comment>
<comment type="caution">
    <text evidence="10">The sequence shown here is derived from an EMBL/GenBank/DDBJ whole genome shotgun (WGS) entry which is preliminary data.</text>
</comment>
<keyword evidence="2 4" id="KW-0807">Transducer</keyword>
<name>A0A918K1V6_9GAMM</name>
<dbReference type="InterPro" id="IPR003660">
    <property type="entry name" value="HAMP_dom"/>
</dbReference>
<proteinExistence type="inferred from homology"/>
<feature type="compositionally biased region" description="Basic and acidic residues" evidence="6">
    <location>
        <begin position="648"/>
        <end position="668"/>
    </location>
</feature>
<dbReference type="FunFam" id="1.10.287.950:FF:000001">
    <property type="entry name" value="Methyl-accepting chemotaxis sensory transducer"/>
    <property type="match status" value="1"/>
</dbReference>
<dbReference type="PANTHER" id="PTHR32089">
    <property type="entry name" value="METHYL-ACCEPTING CHEMOTAXIS PROTEIN MCPB"/>
    <property type="match status" value="1"/>
</dbReference>
<evidence type="ECO:0000256" key="2">
    <source>
        <dbReference type="ARBA" id="ARBA00023224"/>
    </source>
</evidence>
<reference evidence="10" key="1">
    <citation type="journal article" date="2014" name="Int. J. Syst. Evol. Microbiol.">
        <title>Complete genome sequence of Corynebacterium casei LMG S-19264T (=DSM 44701T), isolated from a smear-ripened cheese.</title>
        <authorList>
            <consortium name="US DOE Joint Genome Institute (JGI-PGF)"/>
            <person name="Walter F."/>
            <person name="Albersmeier A."/>
            <person name="Kalinowski J."/>
            <person name="Ruckert C."/>
        </authorList>
    </citation>
    <scope>NUCLEOTIDE SEQUENCE</scope>
    <source>
        <strain evidence="10">KCTC 22169</strain>
    </source>
</reference>
<dbReference type="CDD" id="cd11386">
    <property type="entry name" value="MCP_signal"/>
    <property type="match status" value="1"/>
</dbReference>
<evidence type="ECO:0000256" key="3">
    <source>
        <dbReference type="ARBA" id="ARBA00029447"/>
    </source>
</evidence>
<evidence type="ECO:0000256" key="7">
    <source>
        <dbReference type="SAM" id="Phobius"/>
    </source>
</evidence>
<dbReference type="EMBL" id="BMXR01000001">
    <property type="protein sequence ID" value="GGX40516.1"/>
    <property type="molecule type" value="Genomic_DNA"/>
</dbReference>
<evidence type="ECO:0000256" key="6">
    <source>
        <dbReference type="SAM" id="MobiDB-lite"/>
    </source>
</evidence>
<dbReference type="Pfam" id="PF00015">
    <property type="entry name" value="MCPsignal"/>
    <property type="match status" value="1"/>
</dbReference>
<feature type="transmembrane region" description="Helical" evidence="7">
    <location>
        <begin position="316"/>
        <end position="335"/>
    </location>
</feature>
<evidence type="ECO:0000259" key="8">
    <source>
        <dbReference type="PROSITE" id="PS50111"/>
    </source>
</evidence>
<keyword evidence="5" id="KW-0175">Coiled coil</keyword>
<feature type="coiled-coil region" evidence="5">
    <location>
        <begin position="213"/>
        <end position="240"/>
    </location>
</feature>
<feature type="region of interest" description="Disordered" evidence="6">
    <location>
        <begin position="628"/>
        <end position="668"/>
    </location>
</feature>
<evidence type="ECO:0000256" key="4">
    <source>
        <dbReference type="PROSITE-ProRule" id="PRU00284"/>
    </source>
</evidence>
<dbReference type="GO" id="GO:0006935">
    <property type="term" value="P:chemotaxis"/>
    <property type="evidence" value="ECO:0007669"/>
    <property type="project" value="InterPro"/>
</dbReference>
<keyword evidence="11" id="KW-1185">Reference proteome</keyword>
<keyword evidence="7" id="KW-0812">Transmembrane</keyword>
<dbReference type="RefSeq" id="WP_189606817.1">
    <property type="nucleotide sequence ID" value="NZ_BMXR01000001.1"/>
</dbReference>
<dbReference type="Gene3D" id="1.10.287.950">
    <property type="entry name" value="Methyl-accepting chemotaxis protein"/>
    <property type="match status" value="1"/>
</dbReference>
<dbReference type="GO" id="GO:0004888">
    <property type="term" value="F:transmembrane signaling receptor activity"/>
    <property type="evidence" value="ECO:0007669"/>
    <property type="project" value="InterPro"/>
</dbReference>
<accession>A0A918K1V6</accession>
<evidence type="ECO:0000313" key="11">
    <source>
        <dbReference type="Proteomes" id="UP000626148"/>
    </source>
</evidence>
<dbReference type="InterPro" id="IPR004089">
    <property type="entry name" value="MCPsignal_dom"/>
</dbReference>
<dbReference type="InterPro" id="IPR004090">
    <property type="entry name" value="Chemotax_Me-accpt_rcpt"/>
</dbReference>
<dbReference type="PRINTS" id="PR00260">
    <property type="entry name" value="CHEMTRNSDUCR"/>
</dbReference>
<dbReference type="GO" id="GO:0016020">
    <property type="term" value="C:membrane"/>
    <property type="evidence" value="ECO:0007669"/>
    <property type="project" value="UniProtKB-SubCell"/>
</dbReference>
<dbReference type="SMART" id="SM00283">
    <property type="entry name" value="MA"/>
    <property type="match status" value="1"/>
</dbReference>
<evidence type="ECO:0000313" key="10">
    <source>
        <dbReference type="EMBL" id="GGX40516.1"/>
    </source>
</evidence>
<comment type="subcellular location">
    <subcellularLocation>
        <location evidence="1">Membrane</location>
    </subcellularLocation>
</comment>
<feature type="coiled-coil region" evidence="5">
    <location>
        <begin position="82"/>
        <end position="130"/>
    </location>
</feature>
<dbReference type="AlphaFoldDB" id="A0A918K1V6"/>
<dbReference type="SUPFAM" id="SSF58104">
    <property type="entry name" value="Methyl-accepting chemotaxis protein (MCP) signaling domain"/>
    <property type="match status" value="1"/>
</dbReference>
<dbReference type="PANTHER" id="PTHR32089:SF70">
    <property type="entry name" value="ENERGY TAXIS MODULATING METHYL ACCEPTING SENSORY TRANSDUCER"/>
    <property type="match status" value="1"/>
</dbReference>
<evidence type="ECO:0000256" key="5">
    <source>
        <dbReference type="SAM" id="Coils"/>
    </source>
</evidence>
<dbReference type="PROSITE" id="PS50111">
    <property type="entry name" value="CHEMOTAXIS_TRANSDUC_2"/>
    <property type="match status" value="1"/>
</dbReference>
<keyword evidence="7" id="KW-0472">Membrane</keyword>
<evidence type="ECO:0000256" key="1">
    <source>
        <dbReference type="ARBA" id="ARBA00004370"/>
    </source>
</evidence>
<evidence type="ECO:0000259" key="9">
    <source>
        <dbReference type="PROSITE" id="PS50885"/>
    </source>
</evidence>
<protein>
    <submittedName>
        <fullName evidence="10">Methyl-accepting chemotaxis protein</fullName>
    </submittedName>
</protein>
<keyword evidence="7" id="KW-1133">Transmembrane helix</keyword>
<dbReference type="PROSITE" id="PS50885">
    <property type="entry name" value="HAMP"/>
    <property type="match status" value="1"/>
</dbReference>
<gene>
    <name evidence="10" type="ORF">GCM10007392_04080</name>
</gene>